<evidence type="ECO:0000259" key="6">
    <source>
        <dbReference type="PROSITE" id="PS51186"/>
    </source>
</evidence>
<keyword evidence="8" id="KW-1185">Reference proteome</keyword>
<comment type="similarity">
    <text evidence="3">Belongs to the acetyltransferase family. MAK3 subfamily.</text>
</comment>
<dbReference type="InterPro" id="IPR016181">
    <property type="entry name" value="Acyl_CoA_acyltransferase"/>
</dbReference>
<dbReference type="Pfam" id="PF00583">
    <property type="entry name" value="Acetyltransf_1"/>
    <property type="match status" value="1"/>
</dbReference>
<evidence type="ECO:0000256" key="3">
    <source>
        <dbReference type="ARBA" id="ARBA00024025"/>
    </source>
</evidence>
<dbReference type="STRING" id="559304.G8Y3U3"/>
<name>G8Y3U3_PICSO</name>
<dbReference type="PANTHER" id="PTHR45896">
    <property type="entry name" value="N-ALPHA-ACETYLTRANSFERASE 30"/>
    <property type="match status" value="1"/>
</dbReference>
<evidence type="ECO:0000256" key="2">
    <source>
        <dbReference type="ARBA" id="ARBA00023315"/>
    </source>
</evidence>
<dbReference type="PROSITE" id="PS51186">
    <property type="entry name" value="GNAT"/>
    <property type="match status" value="1"/>
</dbReference>
<evidence type="ECO:0000313" key="7">
    <source>
        <dbReference type="EMBL" id="CCE85361.1"/>
    </source>
</evidence>
<dbReference type="InterPro" id="IPR000182">
    <property type="entry name" value="GNAT_dom"/>
</dbReference>
<dbReference type="eggNOG" id="KOG3139">
    <property type="taxonomic scope" value="Eukaryota"/>
</dbReference>
<dbReference type="OMA" id="EDIQYTN"/>
<dbReference type="GO" id="GO:0004596">
    <property type="term" value="F:protein-N-terminal amino-acid acetyltransferase activity"/>
    <property type="evidence" value="ECO:0007669"/>
    <property type="project" value="InterPro"/>
</dbReference>
<protein>
    <recommendedName>
        <fullName evidence="4">N-alpha-acetyltransferase 30</fullName>
    </recommendedName>
    <alternativeName>
        <fullName evidence="5">NatC catalytic subunit</fullName>
    </alternativeName>
</protein>
<accession>G8Y3U3</accession>
<dbReference type="HOGENOM" id="CLU_013985_0_3_1"/>
<dbReference type="EMBL" id="FO082047">
    <property type="protein sequence ID" value="CCE85361.1"/>
    <property type="molecule type" value="Genomic_DNA"/>
</dbReference>
<sequence>MCMLKKARWISLNASDMGDGENGHGSVIKGPILAEDDAFIYRQFDITSRKEIKDISNLIDKHLSEPYSIYVYWYFINTWPRYCYVIEAKEAPGVIIGVIISKVEPHREVRMRGYIGMLVIEPAYRGKHLATNLVKLSINKMIEWDNVDEVTLETEVINESALKLYESLGFVRTKRLFRYYLNTHDAYRLILPINDKSGQRVAFLPPLSAAQTNAVV</sequence>
<gene>
    <name evidence="7" type="primary">Piso0_004951</name>
    <name evidence="7" type="ORF">GNLVRS01_PISO0M04544g</name>
</gene>
<dbReference type="Proteomes" id="UP000005222">
    <property type="component" value="Chromosome M"/>
</dbReference>
<dbReference type="InParanoid" id="G8Y3U3"/>
<evidence type="ECO:0000256" key="4">
    <source>
        <dbReference type="ARBA" id="ARBA00071796"/>
    </source>
</evidence>
<dbReference type="InterPro" id="IPR044542">
    <property type="entry name" value="NAA30-like"/>
</dbReference>
<dbReference type="FunCoup" id="G8Y3U3">
    <property type="interactions" value="744"/>
</dbReference>
<keyword evidence="2" id="KW-0012">Acyltransferase</keyword>
<dbReference type="PANTHER" id="PTHR45896:SF1">
    <property type="entry name" value="N-ALPHA-ACETYLTRANSFERASE 30"/>
    <property type="match status" value="1"/>
</dbReference>
<reference evidence="7 8" key="1">
    <citation type="journal article" date="2012" name="G3 (Bethesda)">
        <title>Pichia sorbitophila, an interspecies yeast hybrid reveals early steps of genome resolution following polyploidization.</title>
        <authorList>
            <person name="Leh Louis V."/>
            <person name="Despons L."/>
            <person name="Friedrich A."/>
            <person name="Martin T."/>
            <person name="Durrens P."/>
            <person name="Casaregola S."/>
            <person name="Neuveglise C."/>
            <person name="Fairhead C."/>
            <person name="Marck C."/>
            <person name="Cruz J.A."/>
            <person name="Straub M.L."/>
            <person name="Kugler V."/>
            <person name="Sacerdot C."/>
            <person name="Uzunov Z."/>
            <person name="Thierry A."/>
            <person name="Weiss S."/>
            <person name="Bleykasten C."/>
            <person name="De Montigny J."/>
            <person name="Jacques N."/>
            <person name="Jung P."/>
            <person name="Lemaire M."/>
            <person name="Mallet S."/>
            <person name="Morel G."/>
            <person name="Richard G.F."/>
            <person name="Sarkar A."/>
            <person name="Savel G."/>
            <person name="Schacherer J."/>
            <person name="Seret M.L."/>
            <person name="Talla E."/>
            <person name="Samson G."/>
            <person name="Jubin C."/>
            <person name="Poulain J."/>
            <person name="Vacherie B."/>
            <person name="Barbe V."/>
            <person name="Pelletier E."/>
            <person name="Sherman D.J."/>
            <person name="Westhof E."/>
            <person name="Weissenbach J."/>
            <person name="Baret P.V."/>
            <person name="Wincker P."/>
            <person name="Gaillardin C."/>
            <person name="Dujon B."/>
            <person name="Souciet J.L."/>
        </authorList>
    </citation>
    <scope>NUCLEOTIDE SEQUENCE [LARGE SCALE GENOMIC DNA]</scope>
    <source>
        <strain evidence="8">ATCC MYA-4447 / BCRC 22081 / CBS 7064 / NBRC 10061 / NRRL Y-12695</strain>
    </source>
</reference>
<organism evidence="7 8">
    <name type="scientific">Pichia sorbitophila (strain ATCC MYA-4447 / BCRC 22081 / CBS 7064 / NBRC 10061 / NRRL Y-12695)</name>
    <name type="common">Hybrid yeast</name>
    <dbReference type="NCBI Taxonomy" id="559304"/>
    <lineage>
        <taxon>Eukaryota</taxon>
        <taxon>Fungi</taxon>
        <taxon>Dikarya</taxon>
        <taxon>Ascomycota</taxon>
        <taxon>Saccharomycotina</taxon>
        <taxon>Pichiomycetes</taxon>
        <taxon>Debaryomycetaceae</taxon>
        <taxon>Millerozyma</taxon>
    </lineage>
</organism>
<dbReference type="OrthoDB" id="249099at2759"/>
<dbReference type="Gene3D" id="3.40.630.30">
    <property type="match status" value="1"/>
</dbReference>
<proteinExistence type="inferred from homology"/>
<dbReference type="AlphaFoldDB" id="G8Y3U3"/>
<evidence type="ECO:0000313" key="8">
    <source>
        <dbReference type="Proteomes" id="UP000005222"/>
    </source>
</evidence>
<evidence type="ECO:0000256" key="5">
    <source>
        <dbReference type="ARBA" id="ARBA00078622"/>
    </source>
</evidence>
<evidence type="ECO:0000256" key="1">
    <source>
        <dbReference type="ARBA" id="ARBA00022679"/>
    </source>
</evidence>
<dbReference type="GO" id="GO:0031417">
    <property type="term" value="C:NatC complex"/>
    <property type="evidence" value="ECO:0007669"/>
    <property type="project" value="TreeGrafter"/>
</dbReference>
<dbReference type="FunFam" id="3.40.630.30:FF:000199">
    <property type="entry name" value="N-acetyltransferase catalytic subunit, putative"/>
    <property type="match status" value="1"/>
</dbReference>
<feature type="domain" description="N-acetyltransferase" evidence="6">
    <location>
        <begin position="39"/>
        <end position="194"/>
    </location>
</feature>
<dbReference type="SUPFAM" id="SSF55729">
    <property type="entry name" value="Acyl-CoA N-acyltransferases (Nat)"/>
    <property type="match status" value="1"/>
</dbReference>
<dbReference type="CDD" id="cd04301">
    <property type="entry name" value="NAT_SF"/>
    <property type="match status" value="1"/>
</dbReference>
<keyword evidence="1" id="KW-0808">Transferase</keyword>